<dbReference type="EMBL" id="BRPK01000004">
    <property type="protein sequence ID" value="GLB37318.1"/>
    <property type="molecule type" value="Genomic_DNA"/>
</dbReference>
<name>A0A9P3PJY7_LYOSH</name>
<dbReference type="AlphaFoldDB" id="A0A9P3PJY7"/>
<keyword evidence="3 6" id="KW-1133">Transmembrane helix</keyword>
<evidence type="ECO:0000313" key="9">
    <source>
        <dbReference type="Proteomes" id="UP001063166"/>
    </source>
</evidence>
<evidence type="ECO:0000256" key="6">
    <source>
        <dbReference type="SAM" id="Phobius"/>
    </source>
</evidence>
<evidence type="ECO:0000256" key="5">
    <source>
        <dbReference type="SAM" id="MobiDB-lite"/>
    </source>
</evidence>
<dbReference type="Pfam" id="PF03151">
    <property type="entry name" value="TPT"/>
    <property type="match status" value="1"/>
</dbReference>
<dbReference type="PANTHER" id="PTHR11132">
    <property type="entry name" value="SOLUTE CARRIER FAMILY 35"/>
    <property type="match status" value="1"/>
</dbReference>
<feature type="transmembrane region" description="Helical" evidence="6">
    <location>
        <begin position="46"/>
        <end position="66"/>
    </location>
</feature>
<reference evidence="8" key="1">
    <citation type="submission" date="2022-07" db="EMBL/GenBank/DDBJ databases">
        <title>The genome of Lyophyllum shimeji provides insight into the initial evolution of ectomycorrhizal fungal genome.</title>
        <authorList>
            <person name="Kobayashi Y."/>
            <person name="Shibata T."/>
            <person name="Hirakawa H."/>
            <person name="Shigenobu S."/>
            <person name="Nishiyama T."/>
            <person name="Yamada A."/>
            <person name="Hasebe M."/>
            <person name="Kawaguchi M."/>
        </authorList>
    </citation>
    <scope>NUCLEOTIDE SEQUENCE</scope>
    <source>
        <strain evidence="8">AT787</strain>
    </source>
</reference>
<feature type="transmembrane region" description="Helical" evidence="6">
    <location>
        <begin position="72"/>
        <end position="102"/>
    </location>
</feature>
<evidence type="ECO:0000256" key="2">
    <source>
        <dbReference type="ARBA" id="ARBA00022692"/>
    </source>
</evidence>
<dbReference type="Proteomes" id="UP001063166">
    <property type="component" value="Unassembled WGS sequence"/>
</dbReference>
<feature type="region of interest" description="Disordered" evidence="5">
    <location>
        <begin position="231"/>
        <end position="273"/>
    </location>
</feature>
<organism evidence="8 9">
    <name type="scientific">Lyophyllum shimeji</name>
    <name type="common">Hon-shimeji</name>
    <name type="synonym">Tricholoma shimeji</name>
    <dbReference type="NCBI Taxonomy" id="47721"/>
    <lineage>
        <taxon>Eukaryota</taxon>
        <taxon>Fungi</taxon>
        <taxon>Dikarya</taxon>
        <taxon>Basidiomycota</taxon>
        <taxon>Agaricomycotina</taxon>
        <taxon>Agaricomycetes</taxon>
        <taxon>Agaricomycetidae</taxon>
        <taxon>Agaricales</taxon>
        <taxon>Tricholomatineae</taxon>
        <taxon>Lyophyllaceae</taxon>
        <taxon>Lyophyllum</taxon>
    </lineage>
</organism>
<evidence type="ECO:0000259" key="7">
    <source>
        <dbReference type="Pfam" id="PF03151"/>
    </source>
</evidence>
<gene>
    <name evidence="8" type="ORF">LshimejAT787_0403690</name>
</gene>
<keyword evidence="9" id="KW-1185">Reference proteome</keyword>
<accession>A0A9P3PJY7</accession>
<dbReference type="GO" id="GO:0016020">
    <property type="term" value="C:membrane"/>
    <property type="evidence" value="ECO:0007669"/>
    <property type="project" value="UniProtKB-SubCell"/>
</dbReference>
<evidence type="ECO:0000256" key="3">
    <source>
        <dbReference type="ARBA" id="ARBA00022989"/>
    </source>
</evidence>
<feature type="transmembrane region" description="Helical" evidence="6">
    <location>
        <begin position="114"/>
        <end position="136"/>
    </location>
</feature>
<dbReference type="InterPro" id="IPR004853">
    <property type="entry name" value="Sugar_P_trans_dom"/>
</dbReference>
<feature type="domain" description="Sugar phosphate transporter" evidence="7">
    <location>
        <begin position="3"/>
        <end position="158"/>
    </location>
</feature>
<feature type="transmembrane region" description="Helical" evidence="6">
    <location>
        <begin position="142"/>
        <end position="160"/>
    </location>
</feature>
<keyword evidence="2 6" id="KW-0812">Transmembrane</keyword>
<comment type="subcellular location">
    <subcellularLocation>
        <location evidence="1">Membrane</location>
        <topology evidence="1">Multi-pass membrane protein</topology>
    </subcellularLocation>
</comment>
<sequence length="273" mass="29452">MVATETKFVLDGLILVLSASAFGGLRWSLTQLLLRNRKMGLDNPTATIYWLAPAMGITLAIISAIVDSWTAIFASAFFATLSKTLATTAYLIAPGVLAFCMILSEFYIIQRAGVVPMSIAGIAKEVTTITISAWFFGDQLTPLNITGVAITICGIILFTYHKYRKSIESAVPLDGHGNPIPSDDDLSESNDVQNGRHIELGETVRLTTGSRESDELEDETLSDDRAVLFAANVGEDGGDNDRNVQPSKSRWDSAHHGSSAGSGLQKENIQVDR</sequence>
<comment type="caution">
    <text evidence="8">The sequence shown here is derived from an EMBL/GenBank/DDBJ whole genome shotgun (WGS) entry which is preliminary data.</text>
</comment>
<evidence type="ECO:0000313" key="8">
    <source>
        <dbReference type="EMBL" id="GLB37318.1"/>
    </source>
</evidence>
<protein>
    <submittedName>
        <fullName evidence="8">TPT-domain-containing protein</fullName>
    </submittedName>
</protein>
<proteinExistence type="predicted"/>
<evidence type="ECO:0000256" key="1">
    <source>
        <dbReference type="ARBA" id="ARBA00004141"/>
    </source>
</evidence>
<feature type="transmembrane region" description="Helical" evidence="6">
    <location>
        <begin position="12"/>
        <end position="34"/>
    </location>
</feature>
<dbReference type="OrthoDB" id="18894at2759"/>
<keyword evidence="4 6" id="KW-0472">Membrane</keyword>
<evidence type="ECO:0000256" key="4">
    <source>
        <dbReference type="ARBA" id="ARBA00023136"/>
    </source>
</evidence>
<dbReference type="InterPro" id="IPR050186">
    <property type="entry name" value="TPT_transporter"/>
</dbReference>